<keyword evidence="1" id="KW-0732">Signal</keyword>
<comment type="caution">
    <text evidence="2">The sequence shown here is derived from an EMBL/GenBank/DDBJ whole genome shotgun (WGS) entry which is preliminary data.</text>
</comment>
<dbReference type="Proteomes" id="UP000620124">
    <property type="component" value="Unassembled WGS sequence"/>
</dbReference>
<gene>
    <name evidence="2" type="ORF">MVEN_01416900</name>
</gene>
<evidence type="ECO:0000313" key="3">
    <source>
        <dbReference type="Proteomes" id="UP000620124"/>
    </source>
</evidence>
<evidence type="ECO:0000256" key="1">
    <source>
        <dbReference type="SAM" id="SignalP"/>
    </source>
</evidence>
<sequence>MQCKLILAFVASFLALAASAAPVPEAGKALHFLPVKLSTHHLLACPRWPASLNPNLKPRRRRLGRADCMLKTSHASTAYYTVPSPNTRASLFVVALRPHTHLLPKFH</sequence>
<proteinExistence type="predicted"/>
<accession>A0A8H6XXH6</accession>
<reference evidence="2" key="1">
    <citation type="submission" date="2020-05" db="EMBL/GenBank/DDBJ databases">
        <title>Mycena genomes resolve the evolution of fungal bioluminescence.</title>
        <authorList>
            <person name="Tsai I.J."/>
        </authorList>
    </citation>
    <scope>NUCLEOTIDE SEQUENCE</scope>
    <source>
        <strain evidence="2">CCC161011</strain>
    </source>
</reference>
<evidence type="ECO:0000313" key="2">
    <source>
        <dbReference type="EMBL" id="KAF7348962.1"/>
    </source>
</evidence>
<protein>
    <submittedName>
        <fullName evidence="2">Uncharacterized protein</fullName>
    </submittedName>
</protein>
<dbReference type="EMBL" id="JACAZI010000011">
    <property type="protein sequence ID" value="KAF7348962.1"/>
    <property type="molecule type" value="Genomic_DNA"/>
</dbReference>
<name>A0A8H6XXH6_9AGAR</name>
<dbReference type="AlphaFoldDB" id="A0A8H6XXH6"/>
<keyword evidence="3" id="KW-1185">Reference proteome</keyword>
<feature type="chain" id="PRO_5034900182" evidence="1">
    <location>
        <begin position="21"/>
        <end position="107"/>
    </location>
</feature>
<feature type="signal peptide" evidence="1">
    <location>
        <begin position="1"/>
        <end position="20"/>
    </location>
</feature>
<organism evidence="2 3">
    <name type="scientific">Mycena venus</name>
    <dbReference type="NCBI Taxonomy" id="2733690"/>
    <lineage>
        <taxon>Eukaryota</taxon>
        <taxon>Fungi</taxon>
        <taxon>Dikarya</taxon>
        <taxon>Basidiomycota</taxon>
        <taxon>Agaricomycotina</taxon>
        <taxon>Agaricomycetes</taxon>
        <taxon>Agaricomycetidae</taxon>
        <taxon>Agaricales</taxon>
        <taxon>Marasmiineae</taxon>
        <taxon>Mycenaceae</taxon>
        <taxon>Mycena</taxon>
    </lineage>
</organism>